<accession>A0A1P8QYF4</accession>
<feature type="domain" description="Polysaccharide biosynthesis protein CapD-like" evidence="3">
    <location>
        <begin position="285"/>
        <end position="576"/>
    </location>
</feature>
<feature type="transmembrane region" description="Helical" evidence="2">
    <location>
        <begin position="145"/>
        <end position="164"/>
    </location>
</feature>
<evidence type="ECO:0000256" key="2">
    <source>
        <dbReference type="SAM" id="Phobius"/>
    </source>
</evidence>
<dbReference type="Pfam" id="PF13727">
    <property type="entry name" value="CoA_binding_3"/>
    <property type="match status" value="1"/>
</dbReference>
<dbReference type="Gene3D" id="3.40.50.720">
    <property type="entry name" value="NAD(P)-binding Rossmann-like Domain"/>
    <property type="match status" value="2"/>
</dbReference>
<dbReference type="InterPro" id="IPR036291">
    <property type="entry name" value="NAD(P)-bd_dom_sf"/>
</dbReference>
<evidence type="ECO:0000256" key="1">
    <source>
        <dbReference type="ARBA" id="ARBA00007430"/>
    </source>
</evidence>
<comment type="similarity">
    <text evidence="1">Belongs to the polysaccharide synthase family.</text>
</comment>
<feature type="transmembrane region" description="Helical" evidence="2">
    <location>
        <begin position="51"/>
        <end position="70"/>
    </location>
</feature>
<evidence type="ECO:0000313" key="4">
    <source>
        <dbReference type="EMBL" id="APX91402.1"/>
    </source>
</evidence>
<feature type="transmembrane region" description="Helical" evidence="2">
    <location>
        <begin position="16"/>
        <end position="39"/>
    </location>
</feature>
<dbReference type="OrthoDB" id="9803111at2"/>
<keyword evidence="2" id="KW-0812">Transmembrane</keyword>
<proteinExistence type="inferred from homology"/>
<dbReference type="SUPFAM" id="SSF51735">
    <property type="entry name" value="NAD(P)-binding Rossmann-fold domains"/>
    <property type="match status" value="1"/>
</dbReference>
<evidence type="ECO:0000259" key="3">
    <source>
        <dbReference type="Pfam" id="PF02719"/>
    </source>
</evidence>
<dbReference type="InterPro" id="IPR029063">
    <property type="entry name" value="SAM-dependent_MTases_sf"/>
</dbReference>
<organism evidence="4">
    <name type="scientific">Brevirhabdus pacifica</name>
    <dbReference type="NCBI Taxonomy" id="1267768"/>
    <lineage>
        <taxon>Bacteria</taxon>
        <taxon>Pseudomonadati</taxon>
        <taxon>Pseudomonadota</taxon>
        <taxon>Alphaproteobacteria</taxon>
        <taxon>Rhodobacterales</taxon>
        <taxon>Paracoccaceae</taxon>
        <taxon>Brevirhabdus</taxon>
    </lineage>
</organism>
<dbReference type="EMBL" id="CP019127">
    <property type="protein sequence ID" value="APX91402.1"/>
    <property type="molecule type" value="Genomic_DNA"/>
</dbReference>
<dbReference type="InterPro" id="IPR051203">
    <property type="entry name" value="Polysaccharide_Synthase-Rel"/>
</dbReference>
<keyword evidence="2" id="KW-0472">Membrane</keyword>
<dbReference type="RefSeq" id="WP_076981325.1">
    <property type="nucleotide sequence ID" value="NZ_CP019127.1"/>
</dbReference>
<geneLocation type="plasmid" evidence="4">
    <name>unnamed</name>
</geneLocation>
<dbReference type="AlphaFoldDB" id="A0A1P8QYF4"/>
<keyword evidence="4" id="KW-0614">Plasmid</keyword>
<dbReference type="CDD" id="cd05237">
    <property type="entry name" value="UDP_invert_4-6DH_SDR_e"/>
    <property type="match status" value="1"/>
</dbReference>
<keyword evidence="2" id="KW-1133">Transmembrane helix</keyword>
<protein>
    <submittedName>
        <fullName evidence="4">NADH-dependent dehydratase</fullName>
    </submittedName>
</protein>
<sequence length="624" mass="67686">MLYSVLSNLSRFQKRMLFLSLDTFLVLFSLYVAFALRFGTLAPFPLIHGSWILWPVLGVLGAGMIMLLRLHRIKLHAFEGRAILRLAAAAFLLTVTAMAVSYLLRLGAPRSVPVIFGTVFFLSALMARLGALALLGYLATGGAQAVPVAVYGAGSAGIQLVSALRQSREVRPVVFVDDNPALWGLIVSGLMVQRPEKLAAMARSGRIQRVLLAMPSTPRSRLNALLEKLSALGCDMQILPSYVDLISGRELAGALQTVAPDELLNRDMVDLDIPDVAKAYAGRVVMVTGAGGSIGSELCRQLLNCRPARIVLFERSEYALYEIDRELRPLAEAAGIAVTTRLGSVTNRARVQNVLAGEAVEIVLHAAAYKHVPLVEENELEGARNNVLGTQTVAEAAMAAGVERFILVSTDKAVRPTNVMGATKRLAEMVIQDLQTRSPRTRFAMVRFGNVMGSSGSVLPLFQRQIEQGGPVTVTHPEVTRFFMTIPEASRLVLLAGAYSRGGEVFVLDMGEAVKIIDVARRMISLSGRRPREQGSPDGDIEIRITGLRPGEKLYEELLIDNDSLRATPHDKILCAEEGQLSQIEVAAMLREIQEALGKGDAKALRRIIAARVEGYHSPQVAAV</sequence>
<dbReference type="PANTHER" id="PTHR43318">
    <property type="entry name" value="UDP-N-ACETYLGLUCOSAMINE 4,6-DEHYDRATASE"/>
    <property type="match status" value="1"/>
</dbReference>
<dbReference type="Pfam" id="PF02719">
    <property type="entry name" value="Polysacc_synt_2"/>
    <property type="match status" value="1"/>
</dbReference>
<feature type="transmembrane region" description="Helical" evidence="2">
    <location>
        <begin position="82"/>
        <end position="103"/>
    </location>
</feature>
<gene>
    <name evidence="4" type="ORF">BV394_16040</name>
</gene>
<feature type="transmembrane region" description="Helical" evidence="2">
    <location>
        <begin position="115"/>
        <end position="138"/>
    </location>
</feature>
<dbReference type="InterPro" id="IPR003869">
    <property type="entry name" value="Polysac_CapD-like"/>
</dbReference>
<name>A0A1P8QYF4_9RHOB</name>
<reference evidence="4" key="1">
    <citation type="submission" date="2017-01" db="EMBL/GenBank/DDBJ databases">
        <title>Genomic analysis of Xuhuaishuia manganoxidans DY6-4.</title>
        <authorList>
            <person name="Wang X."/>
        </authorList>
    </citation>
    <scope>NUCLEOTIDE SEQUENCE</scope>
    <source>
        <strain evidence="4">DY6-4</strain>
        <plasmid evidence="4">unnamed</plasmid>
    </source>
</reference>
<dbReference type="PANTHER" id="PTHR43318:SF1">
    <property type="entry name" value="POLYSACCHARIDE BIOSYNTHESIS PROTEIN EPSC-RELATED"/>
    <property type="match status" value="1"/>
</dbReference>
<dbReference type="SUPFAM" id="SSF53335">
    <property type="entry name" value="S-adenosyl-L-methionine-dependent methyltransferases"/>
    <property type="match status" value="1"/>
</dbReference>